<keyword evidence="3" id="KW-1185">Reference proteome</keyword>
<dbReference type="Proteomes" id="UP001497516">
    <property type="component" value="Chromosome 3"/>
</dbReference>
<dbReference type="AlphaFoldDB" id="A0AAV2DWH3"/>
<evidence type="ECO:0000256" key="1">
    <source>
        <dbReference type="SAM" id="MobiDB-lite"/>
    </source>
</evidence>
<evidence type="ECO:0000313" key="3">
    <source>
        <dbReference type="Proteomes" id="UP001497516"/>
    </source>
</evidence>
<evidence type="ECO:0000313" key="2">
    <source>
        <dbReference type="EMBL" id="CAL1377842.1"/>
    </source>
</evidence>
<feature type="region of interest" description="Disordered" evidence="1">
    <location>
        <begin position="1"/>
        <end position="45"/>
    </location>
</feature>
<protein>
    <submittedName>
        <fullName evidence="2">Uncharacterized protein</fullName>
    </submittedName>
</protein>
<accession>A0AAV2DWH3</accession>
<dbReference type="EMBL" id="OZ034816">
    <property type="protein sequence ID" value="CAL1377842.1"/>
    <property type="molecule type" value="Genomic_DNA"/>
</dbReference>
<organism evidence="2 3">
    <name type="scientific">Linum trigynum</name>
    <dbReference type="NCBI Taxonomy" id="586398"/>
    <lineage>
        <taxon>Eukaryota</taxon>
        <taxon>Viridiplantae</taxon>
        <taxon>Streptophyta</taxon>
        <taxon>Embryophyta</taxon>
        <taxon>Tracheophyta</taxon>
        <taxon>Spermatophyta</taxon>
        <taxon>Magnoliopsida</taxon>
        <taxon>eudicotyledons</taxon>
        <taxon>Gunneridae</taxon>
        <taxon>Pentapetalae</taxon>
        <taxon>rosids</taxon>
        <taxon>fabids</taxon>
        <taxon>Malpighiales</taxon>
        <taxon>Linaceae</taxon>
        <taxon>Linum</taxon>
    </lineage>
</organism>
<feature type="compositionally biased region" description="Basic and acidic residues" evidence="1">
    <location>
        <begin position="25"/>
        <end position="45"/>
    </location>
</feature>
<gene>
    <name evidence="2" type="ORF">LTRI10_LOCUS19464</name>
</gene>
<sequence length="73" mass="8088">MAAKPPDPVSGSTRPPIALSWPDGKVVKDKETQHQKKRPRAFDLTKDAKLDDEMLEDSVEIKTQTKTDTPKGS</sequence>
<reference evidence="2 3" key="1">
    <citation type="submission" date="2024-04" db="EMBL/GenBank/DDBJ databases">
        <authorList>
            <person name="Fracassetti M."/>
        </authorList>
    </citation>
    <scope>NUCLEOTIDE SEQUENCE [LARGE SCALE GENOMIC DNA]</scope>
</reference>
<proteinExistence type="predicted"/>
<name>A0AAV2DWH3_9ROSI</name>